<dbReference type="Proteomes" id="UP001056855">
    <property type="component" value="Chromosome"/>
</dbReference>
<feature type="region of interest" description="Disordered" evidence="1">
    <location>
        <begin position="1"/>
        <end position="96"/>
    </location>
</feature>
<dbReference type="AlphaFoldDB" id="A0A9E7N5Y1"/>
<reference evidence="3" key="1">
    <citation type="submission" date="2022-06" db="EMBL/GenBank/DDBJ databases">
        <title>Diverse halophilic archaea isolated from saline environments.</title>
        <authorList>
            <person name="Cui H.-L."/>
        </authorList>
    </citation>
    <scope>NUCLEOTIDE SEQUENCE</scope>
    <source>
        <strain evidence="3">WLHS1</strain>
    </source>
</reference>
<protein>
    <recommendedName>
        <fullName evidence="2">DUF8135 domain-containing protein</fullName>
    </recommendedName>
</protein>
<feature type="compositionally biased region" description="Acidic residues" evidence="1">
    <location>
        <begin position="1"/>
        <end position="17"/>
    </location>
</feature>
<name>A0A9E7N5Y1_9EURY</name>
<keyword evidence="4" id="KW-1185">Reference proteome</keyword>
<dbReference type="EMBL" id="CP100355">
    <property type="protein sequence ID" value="UTF52155.1"/>
    <property type="molecule type" value="Genomic_DNA"/>
</dbReference>
<accession>A0A9E7N5Y1</accession>
<dbReference type="KEGG" id="sawl:NGM29_10105"/>
<feature type="domain" description="DUF8135" evidence="2">
    <location>
        <begin position="128"/>
        <end position="177"/>
    </location>
</feature>
<dbReference type="Pfam" id="PF26456">
    <property type="entry name" value="DUF8135"/>
    <property type="match status" value="1"/>
</dbReference>
<gene>
    <name evidence="3" type="ORF">NGM29_10105</name>
</gene>
<evidence type="ECO:0000259" key="2">
    <source>
        <dbReference type="Pfam" id="PF26456"/>
    </source>
</evidence>
<dbReference type="GeneID" id="73290401"/>
<feature type="region of interest" description="Disordered" evidence="1">
    <location>
        <begin position="110"/>
        <end position="130"/>
    </location>
</feature>
<evidence type="ECO:0000313" key="3">
    <source>
        <dbReference type="EMBL" id="UTF52155.1"/>
    </source>
</evidence>
<evidence type="ECO:0000313" key="4">
    <source>
        <dbReference type="Proteomes" id="UP001056855"/>
    </source>
</evidence>
<dbReference type="RefSeq" id="WP_254155958.1">
    <property type="nucleotide sequence ID" value="NZ_CP100355.1"/>
</dbReference>
<dbReference type="InterPro" id="IPR058448">
    <property type="entry name" value="DUF8135"/>
</dbReference>
<evidence type="ECO:0000256" key="1">
    <source>
        <dbReference type="SAM" id="MobiDB-lite"/>
    </source>
</evidence>
<proteinExistence type="predicted"/>
<feature type="compositionally biased region" description="Basic and acidic residues" evidence="1">
    <location>
        <begin position="31"/>
        <end position="43"/>
    </location>
</feature>
<organism evidence="3 4">
    <name type="scientific">Natronosalvus rutilus</name>
    <dbReference type="NCBI Taxonomy" id="2953753"/>
    <lineage>
        <taxon>Archaea</taxon>
        <taxon>Methanobacteriati</taxon>
        <taxon>Methanobacteriota</taxon>
        <taxon>Stenosarchaea group</taxon>
        <taxon>Halobacteria</taxon>
        <taxon>Halobacteriales</taxon>
        <taxon>Natrialbaceae</taxon>
        <taxon>Natronosalvus</taxon>
    </lineage>
</organism>
<sequence>MTDDGNDGDETSPESENSDSRPDQNSEPDEDSRAVAFDERALESDTTDEEPPALESASQEPDDRTDPLGDLAARVSDQATSPPKRDPAVDDLFDREDVAEIDRERLWAELEDESSEVSPEPSTEREYRTVPKRSYCHQCEYFSDPPAVACNHEGTEILEMPSMETYRVVECPVVLEDEALEGDR</sequence>